<sequence>MHTSSHICPFGLRAKDLLEREGFKVDDRLLESTEQTDEFKAAHNVDTTPQVFINDQRIGGYEALREHLGKPSNKAKKNVYWPVISIFLVALLVTFAIRFPSDNVTGWVMSFIGFTMVLLAVQKIRDIHSFTNSFITYDVLAMRQLRYAYAYPYLELYAGVCMLTTLPAIYYAPIAIFIGLIGGFSVFKAVYLDKKELKCACVGGDTDVPLGFISLTENVAMFGAGVFMLVRYF</sequence>
<evidence type="ECO:0000259" key="10">
    <source>
        <dbReference type="Pfam" id="PF07291"/>
    </source>
</evidence>
<comment type="pathway">
    <text evidence="3">One-carbon metabolism; methylamine degradation.</text>
</comment>
<dbReference type="Proteomes" id="UP000180253">
    <property type="component" value="Unassembled WGS sequence"/>
</dbReference>
<dbReference type="Pfam" id="PF07291">
    <property type="entry name" value="MauE"/>
    <property type="match status" value="1"/>
</dbReference>
<keyword evidence="7 8" id="KW-0472">Membrane</keyword>
<evidence type="ECO:0000256" key="8">
    <source>
        <dbReference type="SAM" id="Phobius"/>
    </source>
</evidence>
<feature type="domain" description="Glutaredoxin" evidence="9">
    <location>
        <begin position="5"/>
        <end position="58"/>
    </location>
</feature>
<evidence type="ECO:0000256" key="5">
    <source>
        <dbReference type="ARBA" id="ARBA00022692"/>
    </source>
</evidence>
<dbReference type="STRING" id="327939.BIW53_12075"/>
<feature type="transmembrane region" description="Helical" evidence="8">
    <location>
        <begin position="210"/>
        <end position="230"/>
    </location>
</feature>
<dbReference type="SUPFAM" id="SSF52833">
    <property type="entry name" value="Thioredoxin-like"/>
    <property type="match status" value="1"/>
</dbReference>
<dbReference type="InterPro" id="IPR036249">
    <property type="entry name" value="Thioredoxin-like_sf"/>
</dbReference>
<evidence type="ECO:0000256" key="3">
    <source>
        <dbReference type="ARBA" id="ARBA00004856"/>
    </source>
</evidence>
<protein>
    <recommendedName>
        <fullName evidence="4">Methylamine utilization protein MauE</fullName>
    </recommendedName>
</protein>
<accession>A0A1S1N1Z2</accession>
<dbReference type="GO" id="GO:0030416">
    <property type="term" value="P:methylamine metabolic process"/>
    <property type="evidence" value="ECO:0007669"/>
    <property type="project" value="InterPro"/>
</dbReference>
<comment type="function">
    <text evidence="1">May be specifically involved in the processing, transport, and/or maturation of the MADH beta-subunit.</text>
</comment>
<gene>
    <name evidence="11" type="ORF">BIW53_12075</name>
</gene>
<feature type="transmembrane region" description="Helical" evidence="8">
    <location>
        <begin position="104"/>
        <end position="121"/>
    </location>
</feature>
<name>A0A1S1N1Z2_9GAMM</name>
<evidence type="ECO:0000313" key="11">
    <source>
        <dbReference type="EMBL" id="OHU95094.1"/>
    </source>
</evidence>
<keyword evidence="6 8" id="KW-1133">Transmembrane helix</keyword>
<feature type="domain" description="Methylamine utilisation protein MauE" evidence="10">
    <location>
        <begin position="107"/>
        <end position="230"/>
    </location>
</feature>
<keyword evidence="5 8" id="KW-0812">Transmembrane</keyword>
<evidence type="ECO:0000256" key="2">
    <source>
        <dbReference type="ARBA" id="ARBA00004141"/>
    </source>
</evidence>
<keyword evidence="12" id="KW-1185">Reference proteome</keyword>
<dbReference type="Gene3D" id="3.40.30.10">
    <property type="entry name" value="Glutaredoxin"/>
    <property type="match status" value="1"/>
</dbReference>
<dbReference type="EMBL" id="MNAN01000032">
    <property type="protein sequence ID" value="OHU95094.1"/>
    <property type="molecule type" value="Genomic_DNA"/>
</dbReference>
<dbReference type="PROSITE" id="PS51354">
    <property type="entry name" value="GLUTAREDOXIN_2"/>
    <property type="match status" value="1"/>
</dbReference>
<comment type="subcellular location">
    <subcellularLocation>
        <location evidence="2">Membrane</location>
        <topology evidence="2">Multi-pass membrane protein</topology>
    </subcellularLocation>
</comment>
<dbReference type="AlphaFoldDB" id="A0A1S1N1Z2"/>
<evidence type="ECO:0000256" key="4">
    <source>
        <dbReference type="ARBA" id="ARBA00019078"/>
    </source>
</evidence>
<dbReference type="InterPro" id="IPR002109">
    <property type="entry name" value="Glutaredoxin"/>
</dbReference>
<evidence type="ECO:0000259" key="9">
    <source>
        <dbReference type="Pfam" id="PF00462"/>
    </source>
</evidence>
<dbReference type="GO" id="GO:0016020">
    <property type="term" value="C:membrane"/>
    <property type="evidence" value="ECO:0007669"/>
    <property type="project" value="UniProtKB-SubCell"/>
</dbReference>
<proteinExistence type="predicted"/>
<reference evidence="11 12" key="1">
    <citation type="submission" date="2016-10" db="EMBL/GenBank/DDBJ databases">
        <title>Pseudoalteromonas amylolytica sp. nov., isolated from the surface seawater.</title>
        <authorList>
            <person name="Wu Y.-H."/>
            <person name="Cheng H."/>
            <person name="Jin X.-B."/>
            <person name="Wang C.-S."/>
            <person name="Xu X.-W."/>
        </authorList>
    </citation>
    <scope>NUCLEOTIDE SEQUENCE [LARGE SCALE GENOMIC DNA]</scope>
    <source>
        <strain evidence="11 12">JCM 12483</strain>
    </source>
</reference>
<evidence type="ECO:0000256" key="1">
    <source>
        <dbReference type="ARBA" id="ARBA00003475"/>
    </source>
</evidence>
<feature type="transmembrane region" description="Helical" evidence="8">
    <location>
        <begin position="79"/>
        <end position="98"/>
    </location>
</feature>
<dbReference type="InterPro" id="IPR009908">
    <property type="entry name" value="Methylamine_util_MauE"/>
</dbReference>
<comment type="caution">
    <text evidence="11">The sequence shown here is derived from an EMBL/GenBank/DDBJ whole genome shotgun (WGS) entry which is preliminary data.</text>
</comment>
<organism evidence="11 12">
    <name type="scientific">Pseudoalteromonas byunsanensis</name>
    <dbReference type="NCBI Taxonomy" id="327939"/>
    <lineage>
        <taxon>Bacteria</taxon>
        <taxon>Pseudomonadati</taxon>
        <taxon>Pseudomonadota</taxon>
        <taxon>Gammaproteobacteria</taxon>
        <taxon>Alteromonadales</taxon>
        <taxon>Pseudoalteromonadaceae</taxon>
        <taxon>Pseudoalteromonas</taxon>
    </lineage>
</organism>
<dbReference type="Pfam" id="PF00462">
    <property type="entry name" value="Glutaredoxin"/>
    <property type="match status" value="1"/>
</dbReference>
<evidence type="ECO:0000256" key="7">
    <source>
        <dbReference type="ARBA" id="ARBA00023136"/>
    </source>
</evidence>
<evidence type="ECO:0000313" key="12">
    <source>
        <dbReference type="Proteomes" id="UP000180253"/>
    </source>
</evidence>
<evidence type="ECO:0000256" key="6">
    <source>
        <dbReference type="ARBA" id="ARBA00022989"/>
    </source>
</evidence>
<dbReference type="OrthoDB" id="9800621at2"/>